<proteinExistence type="inferred from homology"/>
<keyword evidence="3 6" id="KW-0812">Transmembrane</keyword>
<dbReference type="Pfam" id="PF04011">
    <property type="entry name" value="LemA"/>
    <property type="match status" value="1"/>
</dbReference>
<evidence type="ECO:0000313" key="8">
    <source>
        <dbReference type="Proteomes" id="UP000234857"/>
    </source>
</evidence>
<evidence type="ECO:0000256" key="4">
    <source>
        <dbReference type="ARBA" id="ARBA00022989"/>
    </source>
</evidence>
<dbReference type="Gene3D" id="1.20.1440.20">
    <property type="entry name" value="LemA-like domain"/>
    <property type="match status" value="1"/>
</dbReference>
<dbReference type="InterPro" id="IPR007156">
    <property type="entry name" value="MamQ_LemA"/>
</dbReference>
<dbReference type="PANTHER" id="PTHR34478:SF1">
    <property type="entry name" value="PROTEIN LEMA"/>
    <property type="match status" value="1"/>
</dbReference>
<dbReference type="SUPFAM" id="SSF140478">
    <property type="entry name" value="LemA-like"/>
    <property type="match status" value="1"/>
</dbReference>
<name>A0A2N5Z8Z2_MUIH1</name>
<protein>
    <recommendedName>
        <fullName evidence="9">LemA family protein</fullName>
    </recommendedName>
</protein>
<sequence length="186" mass="21549">MFIIMIVFAVIPIVLALWFMTTYNGFVRLRNMVKEGWSGVDVQLKRRYDLIPNIVETVKGYAKHESEVFENVTKARTMAINAGNVSEQNQAENMLTGALKSMFAVAEDYPELKANENFKSLQDTLNEVEDDIQKSRRYYNGTVRDYNIKCESFPSVIIANMFKFEKEKFFEAETNEKENVHVKFGE</sequence>
<keyword evidence="4 6" id="KW-1133">Transmembrane helix</keyword>
<evidence type="ECO:0000256" key="3">
    <source>
        <dbReference type="ARBA" id="ARBA00022692"/>
    </source>
</evidence>
<evidence type="ECO:0000256" key="2">
    <source>
        <dbReference type="ARBA" id="ARBA00008854"/>
    </source>
</evidence>
<gene>
    <name evidence="7" type="ORF">C0601_13605</name>
</gene>
<dbReference type="InterPro" id="IPR023353">
    <property type="entry name" value="LemA-like_dom_sf"/>
</dbReference>
<evidence type="ECO:0000256" key="5">
    <source>
        <dbReference type="ARBA" id="ARBA00023136"/>
    </source>
</evidence>
<reference evidence="7 8" key="1">
    <citation type="submission" date="2017-11" db="EMBL/GenBank/DDBJ databases">
        <title>Genome-resolved metagenomics identifies genetic mobility, metabolic interactions, and unexpected diversity in perchlorate-reducing communities.</title>
        <authorList>
            <person name="Barnum T.P."/>
            <person name="Figueroa I.A."/>
            <person name="Carlstrom C.I."/>
            <person name="Lucas L.N."/>
            <person name="Engelbrektson A.L."/>
            <person name="Coates J.D."/>
        </authorList>
    </citation>
    <scope>NUCLEOTIDE SEQUENCE [LARGE SCALE GENOMIC DNA]</scope>
    <source>
        <strain evidence="7">BM706</strain>
    </source>
</reference>
<dbReference type="GO" id="GO:0016020">
    <property type="term" value="C:membrane"/>
    <property type="evidence" value="ECO:0007669"/>
    <property type="project" value="UniProtKB-SubCell"/>
</dbReference>
<evidence type="ECO:0000313" key="7">
    <source>
        <dbReference type="EMBL" id="PLX15162.1"/>
    </source>
</evidence>
<comment type="similarity">
    <text evidence="2">Belongs to the LemA family.</text>
</comment>
<comment type="subcellular location">
    <subcellularLocation>
        <location evidence="1">Membrane</location>
        <topology evidence="1">Single-pass membrane protein</topology>
    </subcellularLocation>
</comment>
<evidence type="ECO:0008006" key="9">
    <source>
        <dbReference type="Google" id="ProtNLM"/>
    </source>
</evidence>
<dbReference type="Proteomes" id="UP000234857">
    <property type="component" value="Unassembled WGS sequence"/>
</dbReference>
<organism evidence="7 8">
    <name type="scientific">Muiribacterium halophilum</name>
    <dbReference type="NCBI Taxonomy" id="2053465"/>
    <lineage>
        <taxon>Bacteria</taxon>
        <taxon>Candidatus Muiribacteriota</taxon>
        <taxon>Candidatus Muiribacteriia</taxon>
        <taxon>Candidatus Muiribacteriales</taxon>
        <taxon>Candidatus Muiribacteriaceae</taxon>
        <taxon>Candidatus Muiribacterium</taxon>
    </lineage>
</organism>
<evidence type="ECO:0000256" key="6">
    <source>
        <dbReference type="SAM" id="Phobius"/>
    </source>
</evidence>
<comment type="caution">
    <text evidence="7">The sequence shown here is derived from an EMBL/GenBank/DDBJ whole genome shotgun (WGS) entry which is preliminary data.</text>
</comment>
<dbReference type="PANTHER" id="PTHR34478">
    <property type="entry name" value="PROTEIN LEMA"/>
    <property type="match status" value="1"/>
</dbReference>
<accession>A0A2N5Z8Z2</accession>
<dbReference type="EMBL" id="PKTG01000146">
    <property type="protein sequence ID" value="PLX15162.1"/>
    <property type="molecule type" value="Genomic_DNA"/>
</dbReference>
<keyword evidence="5 6" id="KW-0472">Membrane</keyword>
<evidence type="ECO:0000256" key="1">
    <source>
        <dbReference type="ARBA" id="ARBA00004167"/>
    </source>
</evidence>
<feature type="transmembrane region" description="Helical" evidence="6">
    <location>
        <begin position="6"/>
        <end position="26"/>
    </location>
</feature>
<dbReference type="AlphaFoldDB" id="A0A2N5Z8Z2"/>